<accession>H0EC28</accession>
<protein>
    <submittedName>
        <fullName evidence="2">Uncharacterized protein</fullName>
    </submittedName>
</protein>
<feature type="compositionally biased region" description="Basic and acidic residues" evidence="1">
    <location>
        <begin position="37"/>
        <end position="51"/>
    </location>
</feature>
<sequence>MSEPVDYDHERRLLERRRLAQAPLDEAGEGQSEGFELAERDLIDHASHGDGHNTQPIIRDGRAEAERDLGADTYGEADQERPCDLGREG</sequence>
<dbReference type="Proteomes" id="UP000005143">
    <property type="component" value="Unassembled WGS sequence"/>
</dbReference>
<evidence type="ECO:0000313" key="2">
    <source>
        <dbReference type="EMBL" id="EHN08764.1"/>
    </source>
</evidence>
<dbReference type="AlphaFoldDB" id="H0EC28"/>
<gene>
    <name evidence="2" type="ORF">PAI11_44130</name>
</gene>
<dbReference type="RefSeq" id="WP_007579513.1">
    <property type="nucleotide sequence ID" value="NZ_AGUD01000331.1"/>
</dbReference>
<name>H0EC28_9ACTN</name>
<reference evidence="2 3" key="1">
    <citation type="journal article" date="2013" name="Biodegradation">
        <title>Quantitative proteomic analysis of ibuprofen-degrading Patulibacter sp. strain I11.</title>
        <authorList>
            <person name="Almeida B."/>
            <person name="Kjeldal H."/>
            <person name="Lolas I."/>
            <person name="Knudsen A.D."/>
            <person name="Carvalho G."/>
            <person name="Nielsen K.L."/>
            <person name="Barreto Crespo M.T."/>
            <person name="Stensballe A."/>
            <person name="Nielsen J.L."/>
        </authorList>
    </citation>
    <scope>NUCLEOTIDE SEQUENCE [LARGE SCALE GENOMIC DNA]</scope>
    <source>
        <strain evidence="2 3">I11</strain>
    </source>
</reference>
<dbReference type="EMBL" id="AGUD01000331">
    <property type="protein sequence ID" value="EHN08764.1"/>
    <property type="molecule type" value="Genomic_DNA"/>
</dbReference>
<evidence type="ECO:0000256" key="1">
    <source>
        <dbReference type="SAM" id="MobiDB-lite"/>
    </source>
</evidence>
<comment type="caution">
    <text evidence="2">The sequence shown here is derived from an EMBL/GenBank/DDBJ whole genome shotgun (WGS) entry which is preliminary data.</text>
</comment>
<feature type="compositionally biased region" description="Basic and acidic residues" evidence="1">
    <location>
        <begin position="59"/>
        <end position="70"/>
    </location>
</feature>
<keyword evidence="3" id="KW-1185">Reference proteome</keyword>
<organism evidence="2 3">
    <name type="scientific">Patulibacter medicamentivorans</name>
    <dbReference type="NCBI Taxonomy" id="1097667"/>
    <lineage>
        <taxon>Bacteria</taxon>
        <taxon>Bacillati</taxon>
        <taxon>Actinomycetota</taxon>
        <taxon>Thermoleophilia</taxon>
        <taxon>Solirubrobacterales</taxon>
        <taxon>Patulibacteraceae</taxon>
        <taxon>Patulibacter</taxon>
    </lineage>
</organism>
<feature type="region of interest" description="Disordered" evidence="1">
    <location>
        <begin position="16"/>
        <end position="89"/>
    </location>
</feature>
<dbReference type="OrthoDB" id="5245005at2"/>
<feature type="compositionally biased region" description="Basic and acidic residues" evidence="1">
    <location>
        <begin position="78"/>
        <end position="89"/>
    </location>
</feature>
<evidence type="ECO:0000313" key="3">
    <source>
        <dbReference type="Proteomes" id="UP000005143"/>
    </source>
</evidence>
<proteinExistence type="predicted"/>